<feature type="compositionally biased region" description="Low complexity" evidence="5">
    <location>
        <begin position="450"/>
        <end position="460"/>
    </location>
</feature>
<comment type="caution">
    <text evidence="7">The sequence shown here is derived from an EMBL/GenBank/DDBJ whole genome shotgun (WGS) entry which is preliminary data.</text>
</comment>
<dbReference type="PROSITE" id="PS50048">
    <property type="entry name" value="ZN2_CY6_FUNGAL_2"/>
    <property type="match status" value="1"/>
</dbReference>
<keyword evidence="8" id="KW-1185">Reference proteome</keyword>
<feature type="compositionally biased region" description="Basic residues" evidence="5">
    <location>
        <begin position="10"/>
        <end position="20"/>
    </location>
</feature>
<dbReference type="PANTHER" id="PTHR47657">
    <property type="entry name" value="STEROL REGULATORY ELEMENT-BINDING PROTEIN ECM22"/>
    <property type="match status" value="1"/>
</dbReference>
<evidence type="ECO:0000256" key="2">
    <source>
        <dbReference type="ARBA" id="ARBA00023125"/>
    </source>
</evidence>
<dbReference type="InterPro" id="IPR021858">
    <property type="entry name" value="Fun_TF"/>
</dbReference>
<evidence type="ECO:0000256" key="4">
    <source>
        <dbReference type="ARBA" id="ARBA00023242"/>
    </source>
</evidence>
<organism evidence="7 8">
    <name type="scientific">Penicillium diatomitis</name>
    <dbReference type="NCBI Taxonomy" id="2819901"/>
    <lineage>
        <taxon>Eukaryota</taxon>
        <taxon>Fungi</taxon>
        <taxon>Dikarya</taxon>
        <taxon>Ascomycota</taxon>
        <taxon>Pezizomycotina</taxon>
        <taxon>Eurotiomycetes</taxon>
        <taxon>Eurotiomycetidae</taxon>
        <taxon>Eurotiales</taxon>
        <taxon>Aspergillaceae</taxon>
        <taxon>Penicillium</taxon>
    </lineage>
</organism>
<dbReference type="RefSeq" id="XP_056792460.1">
    <property type="nucleotide sequence ID" value="XM_056932501.1"/>
</dbReference>
<dbReference type="SMART" id="SM00066">
    <property type="entry name" value="GAL4"/>
    <property type="match status" value="1"/>
</dbReference>
<name>A0A9W9XFL3_9EURO</name>
<keyword evidence="1" id="KW-0805">Transcription regulation</keyword>
<dbReference type="AlphaFoldDB" id="A0A9W9XFL3"/>
<dbReference type="Pfam" id="PF11951">
    <property type="entry name" value="Fungal_trans_2"/>
    <property type="match status" value="1"/>
</dbReference>
<feature type="region of interest" description="Disordered" evidence="5">
    <location>
        <begin position="1"/>
        <end position="20"/>
    </location>
</feature>
<sequence length="570" mass="63513">MAGPGGGPPRRSHTKSRNGCKTCKRRHIRCDETFPQWYAHTSMDRNCTKHNCRCDYQDIPLPLPLPLDHATIPQFDQDRVVLANVEAEVQRWHSMGSTPHLELDAGSYSPHSSLSRLDSLLIHHILGLCTDLDQRGLSDCTIWARILPSFLTLAMSNDFVLRAILSLSAAHFAFLTHNVEVAEYTRRSQSLALDGLQTALSTDRVARSQQDTESIVSALILLSWQELGFILRATPPIWKQDSKVIHYAESREALSYPNHPPSIHENLLQLDCALQALRLVQEQTLYHAVYARHLQNLIDLVQRLLQDLPYYETPEQFFNETRILRRRLLWFLPSLLREAELETSGLVILAQYYAVAATVDRLFPQAVDATFGTGSVVAIDEICRVLATRMATSPQDLNLSLELTLLDFPRYCMARHQGHLAWSSPPSAVDNHPSESSSPCLVLPDNGLHSDSSPRSVSSSYTAPTPPLHSPSASTTTNSSYISTTFYPTPAMSSHSLCSPSPQIFDTQNLSQDTHGASYIPFDSHTPFYNSFMTSDPLCSNMPSTAMSGGPGVSFYLPSYTLDMAQNDCV</sequence>
<evidence type="ECO:0000259" key="6">
    <source>
        <dbReference type="PROSITE" id="PS50048"/>
    </source>
</evidence>
<evidence type="ECO:0000256" key="1">
    <source>
        <dbReference type="ARBA" id="ARBA00023015"/>
    </source>
</evidence>
<dbReference type="GO" id="GO:0003677">
    <property type="term" value="F:DNA binding"/>
    <property type="evidence" value="ECO:0007669"/>
    <property type="project" value="UniProtKB-KW"/>
</dbReference>
<evidence type="ECO:0000256" key="3">
    <source>
        <dbReference type="ARBA" id="ARBA00023163"/>
    </source>
</evidence>
<feature type="domain" description="Zn(2)-C6 fungal-type" evidence="6">
    <location>
        <begin position="19"/>
        <end position="56"/>
    </location>
</feature>
<dbReference type="Pfam" id="PF00172">
    <property type="entry name" value="Zn_clus"/>
    <property type="match status" value="1"/>
</dbReference>
<reference evidence="7" key="1">
    <citation type="submission" date="2022-12" db="EMBL/GenBank/DDBJ databases">
        <authorList>
            <person name="Petersen C."/>
        </authorList>
    </citation>
    <scope>NUCLEOTIDE SEQUENCE</scope>
    <source>
        <strain evidence="7">IBT 30728</strain>
    </source>
</reference>
<dbReference type="CDD" id="cd00067">
    <property type="entry name" value="GAL4"/>
    <property type="match status" value="1"/>
</dbReference>
<protein>
    <recommendedName>
        <fullName evidence="6">Zn(2)-C6 fungal-type domain-containing protein</fullName>
    </recommendedName>
</protein>
<dbReference type="EMBL" id="JAPWDQ010000003">
    <property type="protein sequence ID" value="KAJ5491331.1"/>
    <property type="molecule type" value="Genomic_DNA"/>
</dbReference>
<dbReference type="InterPro" id="IPR001138">
    <property type="entry name" value="Zn2Cys6_DnaBD"/>
</dbReference>
<dbReference type="InterPro" id="IPR036864">
    <property type="entry name" value="Zn2-C6_fun-type_DNA-bd_sf"/>
</dbReference>
<evidence type="ECO:0000256" key="5">
    <source>
        <dbReference type="SAM" id="MobiDB-lite"/>
    </source>
</evidence>
<evidence type="ECO:0000313" key="7">
    <source>
        <dbReference type="EMBL" id="KAJ5491331.1"/>
    </source>
</evidence>
<dbReference type="GO" id="GO:0008270">
    <property type="term" value="F:zinc ion binding"/>
    <property type="evidence" value="ECO:0007669"/>
    <property type="project" value="InterPro"/>
</dbReference>
<keyword evidence="2" id="KW-0238">DNA-binding</keyword>
<evidence type="ECO:0000313" key="8">
    <source>
        <dbReference type="Proteomes" id="UP001148312"/>
    </source>
</evidence>
<dbReference type="Proteomes" id="UP001148312">
    <property type="component" value="Unassembled WGS sequence"/>
</dbReference>
<dbReference type="GO" id="GO:0000981">
    <property type="term" value="F:DNA-binding transcription factor activity, RNA polymerase II-specific"/>
    <property type="evidence" value="ECO:0007669"/>
    <property type="project" value="InterPro"/>
</dbReference>
<dbReference type="SUPFAM" id="SSF57701">
    <property type="entry name" value="Zn2/Cys6 DNA-binding domain"/>
    <property type="match status" value="1"/>
</dbReference>
<feature type="region of interest" description="Disordered" evidence="5">
    <location>
        <begin position="423"/>
        <end position="477"/>
    </location>
</feature>
<dbReference type="PANTHER" id="PTHR47657:SF12">
    <property type="entry name" value="ZN(II)2CYS6 TRANSCRIPTION FACTOR (EUROFUNG)"/>
    <property type="match status" value="1"/>
</dbReference>
<keyword evidence="3" id="KW-0804">Transcription</keyword>
<proteinExistence type="predicted"/>
<keyword evidence="4" id="KW-0539">Nucleus</keyword>
<dbReference type="InterPro" id="IPR052400">
    <property type="entry name" value="Zn2-C6_fungal_TF"/>
</dbReference>
<accession>A0A9W9XFL3</accession>
<reference evidence="7" key="2">
    <citation type="journal article" date="2023" name="IMA Fungus">
        <title>Comparative genomic study of the Penicillium genus elucidates a diverse pangenome and 15 lateral gene transfer events.</title>
        <authorList>
            <person name="Petersen C."/>
            <person name="Sorensen T."/>
            <person name="Nielsen M.R."/>
            <person name="Sondergaard T.E."/>
            <person name="Sorensen J.L."/>
            <person name="Fitzpatrick D.A."/>
            <person name="Frisvad J.C."/>
            <person name="Nielsen K.L."/>
        </authorList>
    </citation>
    <scope>NUCLEOTIDE SEQUENCE</scope>
    <source>
        <strain evidence="7">IBT 30728</strain>
    </source>
</reference>
<gene>
    <name evidence="7" type="ORF">N7539_002898</name>
</gene>
<dbReference type="GeneID" id="81622750"/>